<dbReference type="InterPro" id="IPR050963">
    <property type="entry name" value="Sirohydro_Cobaltochel/CbiX"/>
</dbReference>
<dbReference type="PANTHER" id="PTHR33542">
    <property type="entry name" value="SIROHYDROCHLORIN FERROCHELATASE, CHLOROPLASTIC"/>
    <property type="match status" value="1"/>
</dbReference>
<reference evidence="3 4" key="1">
    <citation type="submission" date="2023-03" db="EMBL/GenBank/DDBJ databases">
        <title>YIM 133296 draft genome.</title>
        <authorList>
            <person name="Xiong L."/>
        </authorList>
    </citation>
    <scope>NUCLEOTIDE SEQUENCE [LARGE SCALE GENOMIC DNA]</scope>
    <source>
        <strain evidence="3 4">YIM 133296</strain>
    </source>
</reference>
<dbReference type="EMBL" id="JAROAV010000038">
    <property type="protein sequence ID" value="MDF8265676.1"/>
    <property type="molecule type" value="Genomic_DNA"/>
</dbReference>
<comment type="caution">
    <text evidence="3">The sequence shown here is derived from an EMBL/GenBank/DDBJ whole genome shotgun (WGS) entry which is preliminary data.</text>
</comment>
<sequence>MRPLVLCAHGTADPDGQRTVVDLHAAVRAGYDGRVELAYVDVQQPEPADVVGRVYAEGEAPLIVPLLLSTGYHVRVDIAQVVEAYPGTTAAPALGPGERLARVLRHRLVEAGATQEDQVVLAAAGSSRSEAADDAQEMASLLRAVWGGPVRVAYGSAAQPDVPTAVAQARVQAPGRRVAIAAYLLGRGHFHTQLQRAGADLVTAPLGADPLVVEQVLARAAG</sequence>
<evidence type="ECO:0000313" key="3">
    <source>
        <dbReference type="EMBL" id="MDF8265676.1"/>
    </source>
</evidence>
<evidence type="ECO:0000256" key="2">
    <source>
        <dbReference type="ARBA" id="ARBA00023239"/>
    </source>
</evidence>
<evidence type="ECO:0000313" key="4">
    <source>
        <dbReference type="Proteomes" id="UP001528912"/>
    </source>
</evidence>
<dbReference type="SUPFAM" id="SSF53800">
    <property type="entry name" value="Chelatase"/>
    <property type="match status" value="1"/>
</dbReference>
<gene>
    <name evidence="3" type="ORF">P4R38_15630</name>
</gene>
<dbReference type="Pfam" id="PF01903">
    <property type="entry name" value="CbiX"/>
    <property type="match status" value="2"/>
</dbReference>
<organism evidence="3 4">
    <name type="scientific">Luteipulveratus flavus</name>
    <dbReference type="NCBI Taxonomy" id="3031728"/>
    <lineage>
        <taxon>Bacteria</taxon>
        <taxon>Bacillati</taxon>
        <taxon>Actinomycetota</taxon>
        <taxon>Actinomycetes</taxon>
        <taxon>Micrococcales</taxon>
        <taxon>Dermacoccaceae</taxon>
        <taxon>Luteipulveratus</taxon>
    </lineage>
</organism>
<dbReference type="Proteomes" id="UP001528912">
    <property type="component" value="Unassembled WGS sequence"/>
</dbReference>
<dbReference type="PANTHER" id="PTHR33542:SF5">
    <property type="entry name" value="FERROCHELATASE CHE1"/>
    <property type="match status" value="1"/>
</dbReference>
<dbReference type="Gene3D" id="3.40.50.1400">
    <property type="match status" value="2"/>
</dbReference>
<accession>A0ABT6CEF9</accession>
<protein>
    <submittedName>
        <fullName evidence="3">CbiX/SirB N-terminal domain-containing protein</fullName>
    </submittedName>
</protein>
<keyword evidence="1" id="KW-0479">Metal-binding</keyword>
<keyword evidence="4" id="KW-1185">Reference proteome</keyword>
<evidence type="ECO:0000256" key="1">
    <source>
        <dbReference type="ARBA" id="ARBA00022723"/>
    </source>
</evidence>
<name>A0ABT6CEF9_9MICO</name>
<dbReference type="RefSeq" id="WP_277192982.1">
    <property type="nucleotide sequence ID" value="NZ_JAROAV010000038.1"/>
</dbReference>
<dbReference type="InterPro" id="IPR002762">
    <property type="entry name" value="CbiX-like"/>
</dbReference>
<keyword evidence="2" id="KW-0456">Lyase</keyword>
<proteinExistence type="predicted"/>
<dbReference type="CDD" id="cd03416">
    <property type="entry name" value="CbiX_SirB_N"/>
    <property type="match status" value="1"/>
</dbReference>